<keyword evidence="5 8" id="KW-0812">Transmembrane</keyword>
<dbReference type="EMBL" id="JAWXYB010000018">
    <property type="protein sequence ID" value="MDX5930378.1"/>
    <property type="molecule type" value="Genomic_DNA"/>
</dbReference>
<feature type="transmembrane region" description="Helical" evidence="8">
    <location>
        <begin position="21"/>
        <end position="41"/>
    </location>
</feature>
<dbReference type="PANTHER" id="PTHR32196:SF21">
    <property type="entry name" value="ABC TRANSPORTER PERMEASE PROTEIN YPHD-RELATED"/>
    <property type="match status" value="1"/>
</dbReference>
<dbReference type="CDD" id="cd06579">
    <property type="entry name" value="TM_PBP1_transp_AraH_like"/>
    <property type="match status" value="1"/>
</dbReference>
<feature type="transmembrane region" description="Helical" evidence="8">
    <location>
        <begin position="125"/>
        <end position="148"/>
    </location>
</feature>
<evidence type="ECO:0000313" key="9">
    <source>
        <dbReference type="EMBL" id="MDX5930378.1"/>
    </source>
</evidence>
<feature type="transmembrane region" description="Helical" evidence="8">
    <location>
        <begin position="268"/>
        <end position="288"/>
    </location>
</feature>
<keyword evidence="10" id="KW-1185">Reference proteome</keyword>
<dbReference type="GO" id="GO:0022857">
    <property type="term" value="F:transmembrane transporter activity"/>
    <property type="evidence" value="ECO:0007669"/>
    <property type="project" value="InterPro"/>
</dbReference>
<feature type="transmembrane region" description="Helical" evidence="8">
    <location>
        <begin position="294"/>
        <end position="313"/>
    </location>
</feature>
<keyword evidence="6 8" id="KW-1133">Transmembrane helix</keyword>
<feature type="transmembrane region" description="Helical" evidence="8">
    <location>
        <begin position="215"/>
        <end position="234"/>
    </location>
</feature>
<keyword evidence="2" id="KW-0813">Transport</keyword>
<organism evidence="9 10">
    <name type="scientific">Acidiphilium acidophilum</name>
    <name type="common">Thiobacillus acidophilus</name>
    <dbReference type="NCBI Taxonomy" id="76588"/>
    <lineage>
        <taxon>Bacteria</taxon>
        <taxon>Pseudomonadati</taxon>
        <taxon>Pseudomonadota</taxon>
        <taxon>Alphaproteobacteria</taxon>
        <taxon>Acetobacterales</taxon>
        <taxon>Acidocellaceae</taxon>
        <taxon>Acidiphilium</taxon>
    </lineage>
</organism>
<gene>
    <name evidence="9" type="ORF">SIL87_06335</name>
</gene>
<protein>
    <submittedName>
        <fullName evidence="9">ABC transporter permease</fullName>
    </submittedName>
</protein>
<evidence type="ECO:0000256" key="7">
    <source>
        <dbReference type="ARBA" id="ARBA00023136"/>
    </source>
</evidence>
<dbReference type="Proteomes" id="UP001279553">
    <property type="component" value="Unassembled WGS sequence"/>
</dbReference>
<feature type="transmembrane region" description="Helical" evidence="8">
    <location>
        <begin position="72"/>
        <end position="89"/>
    </location>
</feature>
<dbReference type="Pfam" id="PF02653">
    <property type="entry name" value="BPD_transp_2"/>
    <property type="match status" value="1"/>
</dbReference>
<feature type="transmembrane region" description="Helical" evidence="8">
    <location>
        <begin position="95"/>
        <end position="118"/>
    </location>
</feature>
<evidence type="ECO:0000256" key="8">
    <source>
        <dbReference type="SAM" id="Phobius"/>
    </source>
</evidence>
<comment type="caution">
    <text evidence="9">The sequence shown here is derived from an EMBL/GenBank/DDBJ whole genome shotgun (WGS) entry which is preliminary data.</text>
</comment>
<name>A0AAW9DPN3_ACIAO</name>
<dbReference type="AlphaFoldDB" id="A0AAW9DPN3"/>
<evidence type="ECO:0000256" key="4">
    <source>
        <dbReference type="ARBA" id="ARBA00022519"/>
    </source>
</evidence>
<feature type="transmembrane region" description="Helical" evidence="8">
    <location>
        <begin position="168"/>
        <end position="194"/>
    </location>
</feature>
<keyword evidence="3" id="KW-1003">Cell membrane</keyword>
<dbReference type="RefSeq" id="WP_319613330.1">
    <property type="nucleotide sequence ID" value="NZ_JAWXYB010000018.1"/>
</dbReference>
<comment type="subcellular location">
    <subcellularLocation>
        <location evidence="1">Cell membrane</location>
        <topology evidence="1">Multi-pass membrane protein</topology>
    </subcellularLocation>
</comment>
<keyword evidence="7 8" id="KW-0472">Membrane</keyword>
<accession>A0AAW9DPN3</accession>
<evidence type="ECO:0000256" key="3">
    <source>
        <dbReference type="ARBA" id="ARBA00022475"/>
    </source>
</evidence>
<evidence type="ECO:0000256" key="2">
    <source>
        <dbReference type="ARBA" id="ARBA00022448"/>
    </source>
</evidence>
<keyword evidence="4" id="KW-0997">Cell inner membrane</keyword>
<dbReference type="GO" id="GO:0005886">
    <property type="term" value="C:plasma membrane"/>
    <property type="evidence" value="ECO:0007669"/>
    <property type="project" value="UniProtKB-SubCell"/>
</dbReference>
<feature type="transmembrane region" description="Helical" evidence="8">
    <location>
        <begin position="246"/>
        <end position="263"/>
    </location>
</feature>
<evidence type="ECO:0000256" key="1">
    <source>
        <dbReference type="ARBA" id="ARBA00004651"/>
    </source>
</evidence>
<reference evidence="9 10" key="1">
    <citation type="submission" date="2023-11" db="EMBL/GenBank/DDBJ databases">
        <title>MicrobeMod: A computational toolkit for identifying prokaryotic methylation and restriction-modification with nanopore sequencing.</title>
        <authorList>
            <person name="Crits-Christoph A."/>
            <person name="Kang S.C."/>
            <person name="Lee H."/>
            <person name="Ostrov N."/>
        </authorList>
    </citation>
    <scope>NUCLEOTIDE SEQUENCE [LARGE SCALE GENOMIC DNA]</scope>
    <source>
        <strain evidence="9 10">DSMZ 700</strain>
    </source>
</reference>
<dbReference type="PANTHER" id="PTHR32196">
    <property type="entry name" value="ABC TRANSPORTER PERMEASE PROTEIN YPHD-RELATED-RELATED"/>
    <property type="match status" value="1"/>
</dbReference>
<evidence type="ECO:0000256" key="5">
    <source>
        <dbReference type="ARBA" id="ARBA00022692"/>
    </source>
</evidence>
<evidence type="ECO:0000313" key="10">
    <source>
        <dbReference type="Proteomes" id="UP001279553"/>
    </source>
</evidence>
<sequence length="315" mass="32254">MTNRFGAVLKDPGFWGDNAALIGLVVIGAVFSVLTPFFLTWPNISDLLVSASILLVLATAQQFSIVTGGIDLSIAANLPWAAVVFGLAYNGGLGMPLAIIAAILSGTLVGLINGLIIAKLKVNDFIATLGMLGVMNGVALIVSGGQSFAVNSHFLQSLALGSIGPIRYFYLIAILIAVGAHLVFTHTAFGTHVLATGGNRDAARNMGIPTDRMKIAVYVIDGALVGLAAILLVARTGGSDPSLQTSQLLTSIASVVLGGSSLFGGRAAVLGTVAGALVLTTLLNGFTLLQVSEYYQPIAVGIVVIAAAVLSRLQK</sequence>
<dbReference type="InterPro" id="IPR001851">
    <property type="entry name" value="ABC_transp_permease"/>
</dbReference>
<proteinExistence type="predicted"/>
<evidence type="ECO:0000256" key="6">
    <source>
        <dbReference type="ARBA" id="ARBA00022989"/>
    </source>
</evidence>